<geneLocation type="mitochondrion" evidence="1"/>
<proteinExistence type="predicted"/>
<evidence type="ECO:0000313" key="1">
    <source>
        <dbReference type="EMBL" id="ART31906.1"/>
    </source>
</evidence>
<reference evidence="1" key="1">
    <citation type="submission" date="2017-03" db="EMBL/GenBank/DDBJ databases">
        <title>The mitochondrial genome of the carnivorous plant Utricularia reniformis (Lentibulariaceae): structure, comparative analysis and evolutionary landmarks.</title>
        <authorList>
            <person name="Silva S.R."/>
            <person name="Alvarenga D.O."/>
            <person name="Michael T.P."/>
            <person name="Miranda V.F.O."/>
            <person name="Varani A.M."/>
        </authorList>
    </citation>
    <scope>NUCLEOTIDE SEQUENCE</scope>
</reference>
<accession>A0A1Y0B390</accession>
<protein>
    <submittedName>
        <fullName evidence="1">Uncharacterized protein</fullName>
    </submittedName>
</protein>
<organism evidence="1">
    <name type="scientific">Utricularia reniformis</name>
    <dbReference type="NCBI Taxonomy" id="192314"/>
    <lineage>
        <taxon>Eukaryota</taxon>
        <taxon>Viridiplantae</taxon>
        <taxon>Streptophyta</taxon>
        <taxon>Embryophyta</taxon>
        <taxon>Tracheophyta</taxon>
        <taxon>Spermatophyta</taxon>
        <taxon>Magnoliopsida</taxon>
        <taxon>eudicotyledons</taxon>
        <taxon>Gunneridae</taxon>
        <taxon>Pentapetalae</taxon>
        <taxon>asterids</taxon>
        <taxon>lamiids</taxon>
        <taxon>Lamiales</taxon>
        <taxon>Lentibulariaceae</taxon>
        <taxon>Utricularia</taxon>
    </lineage>
</organism>
<dbReference type="AlphaFoldDB" id="A0A1Y0B390"/>
<sequence length="74" mass="8398">MDESVKSRKTYVAARAINITPIYRSRSGAKTNTPATYCTGPSTRLNFVESEPSIALEQWNGGKERRRPHLLWCQ</sequence>
<gene>
    <name evidence="1" type="ORF">AEK19_MT1727</name>
</gene>
<keyword evidence="1" id="KW-0496">Mitochondrion</keyword>
<dbReference type="EMBL" id="KY774314">
    <property type="protein sequence ID" value="ART31906.1"/>
    <property type="molecule type" value="Genomic_DNA"/>
</dbReference>
<name>A0A1Y0B390_9LAMI</name>